<evidence type="ECO:0000313" key="3">
    <source>
        <dbReference type="EMBL" id="MCJ2188276.1"/>
    </source>
</evidence>
<dbReference type="InterPro" id="IPR029063">
    <property type="entry name" value="SAM-dependent_MTases_sf"/>
</dbReference>
<dbReference type="Gene3D" id="3.40.50.150">
    <property type="entry name" value="Vaccinia Virus protein VP39"/>
    <property type="match status" value="1"/>
</dbReference>
<evidence type="ECO:0000313" key="4">
    <source>
        <dbReference type="Proteomes" id="UP001202281"/>
    </source>
</evidence>
<dbReference type="PANTHER" id="PTHR43619">
    <property type="entry name" value="S-ADENOSYL-L-METHIONINE-DEPENDENT METHYLTRANSFERASE YKTD-RELATED"/>
    <property type="match status" value="1"/>
</dbReference>
<keyword evidence="1 3" id="KW-0489">Methyltransferase</keyword>
<gene>
    <name evidence="3" type="ORF">MTR66_15820</name>
</gene>
<keyword evidence="2 3" id="KW-0808">Transferase</keyword>
<comment type="caution">
    <text evidence="3">The sequence shown here is derived from an EMBL/GenBank/DDBJ whole genome shotgun (WGS) entry which is preliminary data.</text>
</comment>
<sequence>MNGMNADQLTPGLSGAPETLLITLAARLVASSQNADLGFADPAAEQVGAALDFDPARFSDDRASMRGSIVRAQWFDAVVRRFIAANPAGLVISIGSGLDTRANRIAPPEGIDWIDIDFPEVTALRERLIPPLDRVRSMAADGTAVAEWAPALPWHPGRAVLVLAEGVSMYLTPQQAESWLQGLTEAAASRQSGMTLALDLASPLMVRQSHRHPSVSQTDARFQWGVRRPEDVCDLADGLALADSYDVASNSGTASRIAAAIYRVVTGGRPVYSCARFEYPAASV</sequence>
<dbReference type="GO" id="GO:0008168">
    <property type="term" value="F:methyltransferase activity"/>
    <property type="evidence" value="ECO:0007669"/>
    <property type="project" value="UniProtKB-KW"/>
</dbReference>
<dbReference type="PIRSF" id="PIRSF028177">
    <property type="entry name" value="Polyketide_synth_Omtfrase_TcmP"/>
    <property type="match status" value="1"/>
</dbReference>
<protein>
    <submittedName>
        <fullName evidence="3">Class I SAM-dependent methyltransferase</fullName>
        <ecNumber evidence="3">2.1.1.-</ecNumber>
    </submittedName>
</protein>
<dbReference type="PANTHER" id="PTHR43619:SF2">
    <property type="entry name" value="S-ADENOSYL-L-METHIONINE-DEPENDENT METHYLTRANSFERASES SUPERFAMILY PROTEIN"/>
    <property type="match status" value="1"/>
</dbReference>
<evidence type="ECO:0000256" key="1">
    <source>
        <dbReference type="ARBA" id="ARBA00022603"/>
    </source>
</evidence>
<keyword evidence="4" id="KW-1185">Reference proteome</keyword>
<dbReference type="EMBL" id="JALHLG010000029">
    <property type="protein sequence ID" value="MCJ2188276.1"/>
    <property type="molecule type" value="Genomic_DNA"/>
</dbReference>
<dbReference type="InterPro" id="IPR007213">
    <property type="entry name" value="Ppm1/Ppm2/Tcmp"/>
</dbReference>
<organism evidence="3 4">
    <name type="scientific">Novosphingobium beihaiensis</name>
    <dbReference type="NCBI Taxonomy" id="2930389"/>
    <lineage>
        <taxon>Bacteria</taxon>
        <taxon>Pseudomonadati</taxon>
        <taxon>Pseudomonadota</taxon>
        <taxon>Alphaproteobacteria</taxon>
        <taxon>Sphingomonadales</taxon>
        <taxon>Sphingomonadaceae</taxon>
        <taxon>Novosphingobium</taxon>
    </lineage>
</organism>
<proteinExistence type="predicted"/>
<accession>A0ABT0BTA1</accession>
<reference evidence="3 4" key="1">
    <citation type="submission" date="2022-04" db="EMBL/GenBank/DDBJ databases">
        <title>Identification of a novel bacterium isolated from mangrove sediments.</title>
        <authorList>
            <person name="Pan X."/>
        </authorList>
    </citation>
    <scope>NUCLEOTIDE SEQUENCE [LARGE SCALE GENOMIC DNA]</scope>
    <source>
        <strain evidence="3 4">B2638</strain>
    </source>
</reference>
<dbReference type="GO" id="GO:0032259">
    <property type="term" value="P:methylation"/>
    <property type="evidence" value="ECO:0007669"/>
    <property type="project" value="UniProtKB-KW"/>
</dbReference>
<evidence type="ECO:0000256" key="2">
    <source>
        <dbReference type="ARBA" id="ARBA00022679"/>
    </source>
</evidence>
<dbReference type="EC" id="2.1.1.-" evidence="3"/>
<dbReference type="RefSeq" id="WP_243922781.1">
    <property type="nucleotide sequence ID" value="NZ_JALHLG010000029.1"/>
</dbReference>
<name>A0ABT0BTA1_9SPHN</name>
<dbReference type="InterPro" id="IPR016874">
    <property type="entry name" value="TcmP-like"/>
</dbReference>
<dbReference type="Proteomes" id="UP001202281">
    <property type="component" value="Unassembled WGS sequence"/>
</dbReference>
<dbReference type="SUPFAM" id="SSF53335">
    <property type="entry name" value="S-adenosyl-L-methionine-dependent methyltransferases"/>
    <property type="match status" value="1"/>
</dbReference>
<dbReference type="Pfam" id="PF04072">
    <property type="entry name" value="LCM"/>
    <property type="match status" value="1"/>
</dbReference>